<evidence type="ECO:0000259" key="17">
    <source>
        <dbReference type="Pfam" id="PF09298"/>
    </source>
</evidence>
<dbReference type="UniPathway" id="UPA00139">
    <property type="reaction ID" value="UER00341"/>
</dbReference>
<feature type="binding site" evidence="13">
    <location>
        <position position="264"/>
    </location>
    <ligand>
        <name>substrate</name>
    </ligand>
</feature>
<dbReference type="EMBL" id="RCHS01002919">
    <property type="protein sequence ID" value="RMX44961.1"/>
    <property type="molecule type" value="Genomic_DNA"/>
</dbReference>
<keyword evidence="11 15" id="KW-0585">Phenylalanine catabolism</keyword>
<dbReference type="Proteomes" id="UP000275408">
    <property type="component" value="Unassembled WGS sequence"/>
</dbReference>
<dbReference type="FunFam" id="3.90.850.10:FF:000004">
    <property type="entry name" value="Fumarylacetoacetase"/>
    <property type="match status" value="1"/>
</dbReference>
<evidence type="ECO:0000256" key="11">
    <source>
        <dbReference type="ARBA" id="ARBA00023232"/>
    </source>
</evidence>
<comment type="caution">
    <text evidence="18">The sequence shown here is derived from an EMBL/GenBank/DDBJ whole genome shotgun (WGS) entry which is preliminary data.</text>
</comment>
<dbReference type="SUPFAM" id="SSF56529">
    <property type="entry name" value="FAH"/>
    <property type="match status" value="1"/>
</dbReference>
<dbReference type="Pfam" id="PF09298">
    <property type="entry name" value="FAA_hydrolase_N"/>
    <property type="match status" value="1"/>
</dbReference>
<dbReference type="FunFam" id="2.30.30.230:FF:000001">
    <property type="entry name" value="Fumarylacetoacetase"/>
    <property type="match status" value="1"/>
</dbReference>
<evidence type="ECO:0000256" key="8">
    <source>
        <dbReference type="ARBA" id="ARBA00022837"/>
    </source>
</evidence>
<dbReference type="EC" id="3.7.1.2" evidence="4 15"/>
<dbReference type="Gene3D" id="2.30.30.230">
    <property type="entry name" value="Fumarylacetoacetase, N-terminal domain"/>
    <property type="match status" value="1"/>
</dbReference>
<keyword evidence="10 15" id="KW-0828">Tyrosine catabolism</keyword>
<dbReference type="SUPFAM" id="SSF63433">
    <property type="entry name" value="Fumarylacetoacetate hydrolase, FAH, N-terminal domain"/>
    <property type="match status" value="1"/>
</dbReference>
<feature type="binding site" evidence="14">
    <location>
        <position position="221"/>
    </location>
    <ligand>
        <name>Ca(2+)</name>
        <dbReference type="ChEBI" id="CHEBI:29108"/>
    </ligand>
</feature>
<feature type="binding site" evidence="14">
    <location>
        <position position="253"/>
    </location>
    <ligand>
        <name>Mg(2+)</name>
        <dbReference type="ChEBI" id="CHEBI:18420"/>
    </ligand>
</feature>
<dbReference type="OrthoDB" id="9971669at2759"/>
<dbReference type="Gene3D" id="3.90.850.10">
    <property type="entry name" value="Fumarylacetoacetase-like, C-terminal domain"/>
    <property type="match status" value="1"/>
</dbReference>
<evidence type="ECO:0000256" key="12">
    <source>
        <dbReference type="PIRSR" id="PIRSR605959-1"/>
    </source>
</evidence>
<accession>A0A3M6TUD9</accession>
<evidence type="ECO:0000256" key="13">
    <source>
        <dbReference type="PIRSR" id="PIRSR605959-2"/>
    </source>
</evidence>
<dbReference type="AlphaFoldDB" id="A0A3M6TUD9"/>
<dbReference type="NCBIfam" id="TIGR01266">
    <property type="entry name" value="fum_ac_acetase"/>
    <property type="match status" value="1"/>
</dbReference>
<dbReference type="GO" id="GO:0046872">
    <property type="term" value="F:metal ion binding"/>
    <property type="evidence" value="ECO:0007669"/>
    <property type="project" value="UniProtKB-UniRule"/>
</dbReference>
<evidence type="ECO:0000256" key="15">
    <source>
        <dbReference type="RuleBase" id="RU366008"/>
    </source>
</evidence>
<comment type="cofactor">
    <cofactor evidence="15">
        <name>Mg(2+)</name>
        <dbReference type="ChEBI" id="CHEBI:18420"/>
    </cofactor>
    <cofactor evidence="15">
        <name>Ca(2+)</name>
        <dbReference type="ChEBI" id="CHEBI:29108"/>
    </cofactor>
</comment>
<feature type="binding site" evidence="13">
    <location>
        <position position="148"/>
    </location>
    <ligand>
        <name>substrate</name>
    </ligand>
</feature>
<feature type="binding site" evidence="13">
    <location>
        <position position="260"/>
    </location>
    <ligand>
        <name>substrate</name>
    </ligand>
</feature>
<dbReference type="STRING" id="46731.A0A3M6TUD9"/>
<dbReference type="GO" id="GO:0006559">
    <property type="term" value="P:L-phenylalanine catabolic process"/>
    <property type="evidence" value="ECO:0007669"/>
    <property type="project" value="UniProtKB-UniRule"/>
</dbReference>
<evidence type="ECO:0000313" key="19">
    <source>
        <dbReference type="Proteomes" id="UP000275408"/>
    </source>
</evidence>
<dbReference type="GO" id="GO:0006572">
    <property type="term" value="P:L-tyrosine catabolic process"/>
    <property type="evidence" value="ECO:0007669"/>
    <property type="project" value="UniProtKB-UniRule"/>
</dbReference>
<reference evidence="18 19" key="1">
    <citation type="journal article" date="2018" name="Sci. Rep.">
        <title>Comparative analysis of the Pocillopora damicornis genome highlights role of immune system in coral evolution.</title>
        <authorList>
            <person name="Cunning R."/>
            <person name="Bay R.A."/>
            <person name="Gillette P."/>
            <person name="Baker A.C."/>
            <person name="Traylor-Knowles N."/>
        </authorList>
    </citation>
    <scope>NUCLEOTIDE SEQUENCE [LARGE SCALE GENOMIC DNA]</scope>
    <source>
        <strain evidence="18">RSMAS</strain>
        <tissue evidence="18">Whole animal</tissue>
    </source>
</reference>
<evidence type="ECO:0000256" key="14">
    <source>
        <dbReference type="PIRSR" id="PIRSR605959-3"/>
    </source>
</evidence>
<dbReference type="PANTHER" id="PTHR43069:SF2">
    <property type="entry name" value="FUMARYLACETOACETASE"/>
    <property type="match status" value="1"/>
</dbReference>
<proteinExistence type="inferred from homology"/>
<dbReference type="InterPro" id="IPR015377">
    <property type="entry name" value="Fumarylacetoacetase_N"/>
</dbReference>
<name>A0A3M6TUD9_POCDA</name>
<evidence type="ECO:0000256" key="7">
    <source>
        <dbReference type="ARBA" id="ARBA00022801"/>
    </source>
</evidence>
<evidence type="ECO:0000313" key="18">
    <source>
        <dbReference type="EMBL" id="RMX44961.1"/>
    </source>
</evidence>
<keyword evidence="9 14" id="KW-0460">Magnesium</keyword>
<sequence length="435" mass="48280">MILFGITRTLQRGLGESYCKMSFIQVSHDNHFPIQNIPYGVFSTSDDPRHRVGVAIGDYVLDLTEIADLFTGPIMSQKKSSLQGQVLNGFMGLGKKAWKETRDTLQRILCSSEGVLRDDSKRQSRCLFKQDCVTMHLPANIGDYTDFYSSKNHATNIGTMFRGKDKALMPNWVHLPVGYHGRASSVVVSGTPVRRPVGQTRPDDTKPPVFGPCKLLDFELEMAFFCGPGNNLGEPIAMDKAEDHIFGMVVMNDWSARDIQKWEYVPLGPFLAKNFATSISPWVVTMDALQEFALANSIQDPAPLPYLQHTDPYTFDINLQVALQCENAKAPVTICSSNFKHMYWTPKQQLVHHTVTGCNVRPGDLMGSGTISGTTPDSYGSMLELSWKGTKPVDLGEGITRKFLQDGDEVIMTGYCQGNGYRVGFGECRSKILPA</sequence>
<dbReference type="PANTHER" id="PTHR43069">
    <property type="entry name" value="FUMARYLACETOACETASE"/>
    <property type="match status" value="1"/>
</dbReference>
<keyword evidence="8 14" id="KW-0106">Calcium</keyword>
<feature type="domain" description="Fumarylacetoacetase-like C-terminal" evidence="16">
    <location>
        <begin position="145"/>
        <end position="431"/>
    </location>
</feature>
<feature type="binding site" evidence="14">
    <location>
        <position position="219"/>
    </location>
    <ligand>
        <name>Ca(2+)</name>
        <dbReference type="ChEBI" id="CHEBI:29108"/>
    </ligand>
</feature>
<evidence type="ECO:0000259" key="16">
    <source>
        <dbReference type="Pfam" id="PF01557"/>
    </source>
</evidence>
<dbReference type="InterPro" id="IPR011234">
    <property type="entry name" value="Fumarylacetoacetase-like_C"/>
</dbReference>
<dbReference type="GO" id="GO:0004334">
    <property type="term" value="F:fumarylacetoacetase activity"/>
    <property type="evidence" value="ECO:0007669"/>
    <property type="project" value="UniProtKB-UniRule"/>
</dbReference>
<evidence type="ECO:0000256" key="10">
    <source>
        <dbReference type="ARBA" id="ARBA00022878"/>
    </source>
</evidence>
<evidence type="ECO:0000256" key="2">
    <source>
        <dbReference type="ARBA" id="ARBA00004782"/>
    </source>
</evidence>
<feature type="binding site" evidence="14">
    <location>
        <position position="273"/>
    </location>
    <ligand>
        <name>Mg(2+)</name>
        <dbReference type="ChEBI" id="CHEBI:18420"/>
    </ligand>
</feature>
<keyword evidence="7 15" id="KW-0378">Hydrolase</keyword>
<dbReference type="InterPro" id="IPR036663">
    <property type="entry name" value="Fumarylacetoacetase_C_sf"/>
</dbReference>
<dbReference type="InterPro" id="IPR036462">
    <property type="entry name" value="Fumarylacetoacetase_N_sf"/>
</dbReference>
<dbReference type="Pfam" id="PF01557">
    <property type="entry name" value="FAA_hydrolase"/>
    <property type="match status" value="1"/>
</dbReference>
<organism evidence="18 19">
    <name type="scientific">Pocillopora damicornis</name>
    <name type="common">Cauliflower coral</name>
    <name type="synonym">Millepora damicornis</name>
    <dbReference type="NCBI Taxonomy" id="46731"/>
    <lineage>
        <taxon>Eukaryota</taxon>
        <taxon>Metazoa</taxon>
        <taxon>Cnidaria</taxon>
        <taxon>Anthozoa</taxon>
        <taxon>Hexacorallia</taxon>
        <taxon>Scleractinia</taxon>
        <taxon>Astrocoeniina</taxon>
        <taxon>Pocilloporidae</taxon>
        <taxon>Pocillopora</taxon>
    </lineage>
</organism>
<feature type="active site" description="Proton acceptor" evidence="12">
    <location>
        <position position="153"/>
    </location>
</feature>
<comment type="catalytic activity">
    <reaction evidence="1 15">
        <text>4-fumarylacetoacetate + H2O = acetoacetate + fumarate + H(+)</text>
        <dbReference type="Rhea" id="RHEA:10244"/>
        <dbReference type="ChEBI" id="CHEBI:13705"/>
        <dbReference type="ChEBI" id="CHEBI:15377"/>
        <dbReference type="ChEBI" id="CHEBI:15378"/>
        <dbReference type="ChEBI" id="CHEBI:18034"/>
        <dbReference type="ChEBI" id="CHEBI:29806"/>
        <dbReference type="EC" id="3.7.1.2"/>
    </reaction>
</comment>
<evidence type="ECO:0000256" key="4">
    <source>
        <dbReference type="ARBA" id="ARBA00012094"/>
    </source>
</evidence>
<evidence type="ECO:0000256" key="1">
    <source>
        <dbReference type="ARBA" id="ARBA00000353"/>
    </source>
</evidence>
<feature type="binding site" evidence="13">
    <location>
        <position position="370"/>
    </location>
    <ligand>
        <name>substrate</name>
    </ligand>
</feature>
<feature type="binding site" evidence="14">
    <location>
        <position position="277"/>
    </location>
    <ligand>
        <name>Mg(2+)</name>
        <dbReference type="ChEBI" id="CHEBI:18420"/>
    </ligand>
</feature>
<dbReference type="GO" id="GO:1902000">
    <property type="term" value="P:homogentisate catabolic process"/>
    <property type="evidence" value="ECO:0007669"/>
    <property type="project" value="TreeGrafter"/>
</dbReference>
<evidence type="ECO:0000256" key="6">
    <source>
        <dbReference type="ARBA" id="ARBA00022723"/>
    </source>
</evidence>
<evidence type="ECO:0000256" key="3">
    <source>
        <dbReference type="ARBA" id="ARBA00010211"/>
    </source>
</evidence>
<protein>
    <recommendedName>
        <fullName evidence="5 15">Fumarylacetoacetase</fullName>
        <ecNumber evidence="4 15">3.7.1.2</ecNumber>
    </recommendedName>
    <alternativeName>
        <fullName evidence="15">Fumarylacetoacetate hydrolase</fullName>
    </alternativeName>
</protein>
<keyword evidence="19" id="KW-1185">Reference proteome</keyword>
<comment type="pathway">
    <text evidence="2 15">Amino-acid degradation; L-phenylalanine degradation; acetoacetate and fumarate from L-phenylalanine: step 6/6.</text>
</comment>
<comment type="similarity">
    <text evidence="3 15">Belongs to the FAH family.</text>
</comment>
<evidence type="ECO:0000256" key="5">
    <source>
        <dbReference type="ARBA" id="ARBA00014741"/>
    </source>
</evidence>
<feature type="domain" description="Fumarylacetoacetase N-terminal" evidence="17">
    <location>
        <begin position="35"/>
        <end position="138"/>
    </location>
</feature>
<feature type="binding site" evidence="14">
    <location>
        <position position="146"/>
    </location>
    <ligand>
        <name>Ca(2+)</name>
        <dbReference type="ChEBI" id="CHEBI:29108"/>
    </ligand>
</feature>
<feature type="binding site" evidence="13">
    <location>
        <position position="162"/>
    </location>
    <ligand>
        <name>substrate</name>
    </ligand>
</feature>
<dbReference type="InterPro" id="IPR005959">
    <property type="entry name" value="Fumarylacetoacetase"/>
</dbReference>
<keyword evidence="6 14" id="KW-0479">Metal-binding</keyword>
<gene>
    <name evidence="18" type="ORF">pdam_00018187</name>
</gene>
<evidence type="ECO:0000256" key="9">
    <source>
        <dbReference type="ARBA" id="ARBA00022842"/>
    </source>
</evidence>